<feature type="transmembrane region" description="Helical" evidence="6">
    <location>
        <begin position="276"/>
        <end position="305"/>
    </location>
</feature>
<reference evidence="7" key="1">
    <citation type="submission" date="2019-08" db="EMBL/GenBank/DDBJ databases">
        <authorList>
            <person name="Kucharzyk K."/>
            <person name="Murdoch R.W."/>
            <person name="Higgins S."/>
            <person name="Loffler F."/>
        </authorList>
    </citation>
    <scope>NUCLEOTIDE SEQUENCE</scope>
</reference>
<keyword evidence="5 6" id="KW-0472">Membrane</keyword>
<protein>
    <recommendedName>
        <fullName evidence="8">Branched-chain amino acid transport system / permease component</fullName>
    </recommendedName>
</protein>
<gene>
    <name evidence="7" type="ORF">SDC9_41776</name>
</gene>
<evidence type="ECO:0008006" key="8">
    <source>
        <dbReference type="Google" id="ProtNLM"/>
    </source>
</evidence>
<accession>A0A644VVY1</accession>
<dbReference type="PROSITE" id="PS51257">
    <property type="entry name" value="PROKAR_LIPOPROTEIN"/>
    <property type="match status" value="1"/>
</dbReference>
<comment type="caution">
    <text evidence="7">The sequence shown here is derived from an EMBL/GenBank/DDBJ whole genome shotgun (WGS) entry which is preliminary data.</text>
</comment>
<dbReference type="InterPro" id="IPR001851">
    <property type="entry name" value="ABC_transp_permease"/>
</dbReference>
<feature type="transmembrane region" description="Helical" evidence="6">
    <location>
        <begin position="113"/>
        <end position="135"/>
    </location>
</feature>
<keyword evidence="4 6" id="KW-1133">Transmembrane helix</keyword>
<organism evidence="7">
    <name type="scientific">bioreactor metagenome</name>
    <dbReference type="NCBI Taxonomy" id="1076179"/>
    <lineage>
        <taxon>unclassified sequences</taxon>
        <taxon>metagenomes</taxon>
        <taxon>ecological metagenomes</taxon>
    </lineage>
</organism>
<dbReference type="AlphaFoldDB" id="A0A644VVY1"/>
<dbReference type="GO" id="GO:0022857">
    <property type="term" value="F:transmembrane transporter activity"/>
    <property type="evidence" value="ECO:0007669"/>
    <property type="project" value="InterPro"/>
</dbReference>
<evidence type="ECO:0000256" key="5">
    <source>
        <dbReference type="ARBA" id="ARBA00023136"/>
    </source>
</evidence>
<feature type="transmembrane region" description="Helical" evidence="6">
    <location>
        <begin position="242"/>
        <end position="264"/>
    </location>
</feature>
<feature type="transmembrane region" description="Helical" evidence="6">
    <location>
        <begin position="12"/>
        <end position="33"/>
    </location>
</feature>
<dbReference type="EMBL" id="VSSQ01000474">
    <property type="protein sequence ID" value="MPL95604.1"/>
    <property type="molecule type" value="Genomic_DNA"/>
</dbReference>
<dbReference type="GO" id="GO:0005886">
    <property type="term" value="C:plasma membrane"/>
    <property type="evidence" value="ECO:0007669"/>
    <property type="project" value="UniProtKB-SubCell"/>
</dbReference>
<evidence type="ECO:0000256" key="3">
    <source>
        <dbReference type="ARBA" id="ARBA00022692"/>
    </source>
</evidence>
<evidence type="ECO:0000256" key="2">
    <source>
        <dbReference type="ARBA" id="ARBA00022475"/>
    </source>
</evidence>
<evidence type="ECO:0000313" key="7">
    <source>
        <dbReference type="EMBL" id="MPL95604.1"/>
    </source>
</evidence>
<evidence type="ECO:0000256" key="6">
    <source>
        <dbReference type="SAM" id="Phobius"/>
    </source>
</evidence>
<feature type="transmembrane region" description="Helical" evidence="6">
    <location>
        <begin position="54"/>
        <end position="76"/>
    </location>
</feature>
<keyword evidence="2" id="KW-1003">Cell membrane</keyword>
<proteinExistence type="predicted"/>
<name>A0A644VVY1_9ZZZZ</name>
<dbReference type="Pfam" id="PF02653">
    <property type="entry name" value="BPD_transp_2"/>
    <property type="match status" value="1"/>
</dbReference>
<evidence type="ECO:0000256" key="1">
    <source>
        <dbReference type="ARBA" id="ARBA00004651"/>
    </source>
</evidence>
<feature type="transmembrane region" description="Helical" evidence="6">
    <location>
        <begin position="141"/>
        <end position="159"/>
    </location>
</feature>
<dbReference type="PANTHER" id="PTHR47089">
    <property type="entry name" value="ABC TRANSPORTER, PERMEASE PROTEIN"/>
    <property type="match status" value="1"/>
</dbReference>
<sequence length="344" mass="37242">MKHKISNAYAPLGTLLVIALILACWSVFILICGENPLSAFSYILSGAFKSTDKLYSVINKLFLFFFTALAFSVPSWTGMFNVGADGQLSIGGFCAAALPLFFSTNLQAVNITAALLIAMLAGGLWAIWPALLRVYFEINEVVTTLLGNYIVIYFTEYMVNFPLRSEGSSVPRTDYIPESFHFPTIGTGSLSATIILVVIALFIVELFRKHTVSGYEYHVTGQNPFLARQGGVDINAVRIRSMFIGGMLSGLAGGLLVLSLNYTYMAGFSYDYGMSGMLVALIAGNFPITILIITGIFAVLQVGAINMQIFTSIPSEITGALQSVMVFFIAARGSIRVKKVGGRK</sequence>
<keyword evidence="3 6" id="KW-0812">Transmembrane</keyword>
<dbReference type="PANTHER" id="PTHR47089:SF1">
    <property type="entry name" value="GUANOSINE ABC TRANSPORTER PERMEASE PROTEIN NUPP"/>
    <property type="match status" value="1"/>
</dbReference>
<dbReference type="CDD" id="cd06580">
    <property type="entry name" value="TM_PBP1_transp_TpRbsC_like"/>
    <property type="match status" value="1"/>
</dbReference>
<feature type="transmembrane region" description="Helical" evidence="6">
    <location>
        <begin position="180"/>
        <end position="204"/>
    </location>
</feature>
<evidence type="ECO:0000256" key="4">
    <source>
        <dbReference type="ARBA" id="ARBA00022989"/>
    </source>
</evidence>
<comment type="subcellular location">
    <subcellularLocation>
        <location evidence="1">Cell membrane</location>
        <topology evidence="1">Multi-pass membrane protein</topology>
    </subcellularLocation>
</comment>